<evidence type="ECO:0000256" key="1">
    <source>
        <dbReference type="SAM" id="Phobius"/>
    </source>
</evidence>
<dbReference type="InterPro" id="IPR019429">
    <property type="entry name" value="7TM_GPCR_serpentine_rcpt_Sri"/>
</dbReference>
<dbReference type="Proteomes" id="UP001303046">
    <property type="component" value="Unassembled WGS sequence"/>
</dbReference>
<keyword evidence="1" id="KW-0812">Transmembrane</keyword>
<dbReference type="Pfam" id="PF10327">
    <property type="entry name" value="7TM_GPCR_Sri"/>
    <property type="match status" value="1"/>
</dbReference>
<reference evidence="2 3" key="1">
    <citation type="submission" date="2023-08" db="EMBL/GenBank/DDBJ databases">
        <title>A Necator americanus chromosomal reference genome.</title>
        <authorList>
            <person name="Ilik V."/>
            <person name="Petrzelkova K.J."/>
            <person name="Pardy F."/>
            <person name="Fuh T."/>
            <person name="Niatou-Singa F.S."/>
            <person name="Gouil Q."/>
            <person name="Baker L."/>
            <person name="Ritchie M.E."/>
            <person name="Jex A.R."/>
            <person name="Gazzola D."/>
            <person name="Li H."/>
            <person name="Toshio Fujiwara R."/>
            <person name="Zhan B."/>
            <person name="Aroian R.V."/>
            <person name="Pafco B."/>
            <person name="Schwarz E.M."/>
        </authorList>
    </citation>
    <scope>NUCLEOTIDE SEQUENCE [LARGE SCALE GENOMIC DNA]</scope>
    <source>
        <strain evidence="2 3">Aroian</strain>
        <tissue evidence="2">Whole animal</tissue>
    </source>
</reference>
<dbReference type="PANTHER" id="PTHR45830">
    <property type="entry name" value="SERPENTINE RECEPTOR, CLASS I"/>
    <property type="match status" value="1"/>
</dbReference>
<dbReference type="EMBL" id="JAVFWL010000004">
    <property type="protein sequence ID" value="KAK6750428.1"/>
    <property type="molecule type" value="Genomic_DNA"/>
</dbReference>
<dbReference type="PANTHER" id="PTHR45830:SF15">
    <property type="entry name" value="SERPENTINE RECEPTOR, CLASS I"/>
    <property type="match status" value="1"/>
</dbReference>
<evidence type="ECO:0000313" key="2">
    <source>
        <dbReference type="EMBL" id="KAK6750428.1"/>
    </source>
</evidence>
<feature type="transmembrane region" description="Helical" evidence="1">
    <location>
        <begin position="6"/>
        <end position="25"/>
    </location>
</feature>
<comment type="caution">
    <text evidence="2">The sequence shown here is derived from an EMBL/GenBank/DDBJ whole genome shotgun (WGS) entry which is preliminary data.</text>
</comment>
<feature type="transmembrane region" description="Helical" evidence="1">
    <location>
        <begin position="99"/>
        <end position="120"/>
    </location>
</feature>
<gene>
    <name evidence="2" type="primary">Necator_chrIV.g15714</name>
    <name evidence="2" type="ORF">RB195_002419</name>
</gene>
<keyword evidence="1" id="KW-0472">Membrane</keyword>
<name>A0ABR1DJX9_NECAM</name>
<protein>
    <recommendedName>
        <fullName evidence="4">7TM chemoreceptor</fullName>
    </recommendedName>
</protein>
<accession>A0ABR1DJX9</accession>
<keyword evidence="1" id="KW-1133">Transmembrane helix</keyword>
<proteinExistence type="predicted"/>
<feature type="transmembrane region" description="Helical" evidence="1">
    <location>
        <begin position="175"/>
        <end position="199"/>
    </location>
</feature>
<dbReference type="SUPFAM" id="SSF81321">
    <property type="entry name" value="Family A G protein-coupled receptor-like"/>
    <property type="match status" value="1"/>
</dbReference>
<feature type="transmembrane region" description="Helical" evidence="1">
    <location>
        <begin position="140"/>
        <end position="163"/>
    </location>
</feature>
<feature type="transmembrane region" description="Helical" evidence="1">
    <location>
        <begin position="37"/>
        <end position="58"/>
    </location>
</feature>
<evidence type="ECO:0000313" key="3">
    <source>
        <dbReference type="Proteomes" id="UP001303046"/>
    </source>
</evidence>
<keyword evidence="3" id="KW-1185">Reference proteome</keyword>
<evidence type="ECO:0008006" key="4">
    <source>
        <dbReference type="Google" id="ProtNLM"/>
    </source>
</evidence>
<sequence length="247" mass="27798">MLQFTLSSTLVAFLYRVTALGNLAGSLKTLANYELKYTITVTYLIGLVPVVIVLITSYQPRSEMRDVIEAEPQLYFLRDYGSYLVASKKDSNFIVFQGVWLGSAFLIVGLCAAIAANIIINLHKRRDSMSSRSLELHRSLIAHLILQITIPAVTTLVPMVILFSTRYVKVPLGAAFWNMIISQMVALHSPLNTIAIIVATRHYRRELFRYFRKGLYIFSNGKVNPRPSSSFTKPESTIMTGIRTTNK</sequence>
<organism evidence="2 3">
    <name type="scientific">Necator americanus</name>
    <name type="common">Human hookworm</name>
    <dbReference type="NCBI Taxonomy" id="51031"/>
    <lineage>
        <taxon>Eukaryota</taxon>
        <taxon>Metazoa</taxon>
        <taxon>Ecdysozoa</taxon>
        <taxon>Nematoda</taxon>
        <taxon>Chromadorea</taxon>
        <taxon>Rhabditida</taxon>
        <taxon>Rhabditina</taxon>
        <taxon>Rhabditomorpha</taxon>
        <taxon>Strongyloidea</taxon>
        <taxon>Ancylostomatidae</taxon>
        <taxon>Bunostominae</taxon>
        <taxon>Necator</taxon>
    </lineage>
</organism>